<comment type="similarity">
    <text evidence="1 4 5">Belongs to the universal ribosomal protein uL6 family.</text>
</comment>
<dbReference type="InterPro" id="IPR020040">
    <property type="entry name" value="Ribosomal_uL6_a/b-dom"/>
</dbReference>
<accession>A0AAX3B9W6</accession>
<dbReference type="GO" id="GO:0002181">
    <property type="term" value="P:cytoplasmic translation"/>
    <property type="evidence" value="ECO:0007669"/>
    <property type="project" value="TreeGrafter"/>
</dbReference>
<organism evidence="8 9">
    <name type="scientific">Thermospira aquatica</name>
    <dbReference type="NCBI Taxonomy" id="2828656"/>
    <lineage>
        <taxon>Bacteria</taxon>
        <taxon>Pseudomonadati</taxon>
        <taxon>Spirochaetota</taxon>
        <taxon>Spirochaetia</taxon>
        <taxon>Brevinematales</taxon>
        <taxon>Thermospiraceae</taxon>
        <taxon>Thermospira</taxon>
    </lineage>
</organism>
<dbReference type="PANTHER" id="PTHR11655:SF14">
    <property type="entry name" value="LARGE RIBOSOMAL SUBUNIT PROTEIN UL6M"/>
    <property type="match status" value="1"/>
</dbReference>
<gene>
    <name evidence="4 8" type="primary">rplF</name>
    <name evidence="8" type="ORF">KDW03_05970</name>
</gene>
<dbReference type="Pfam" id="PF00347">
    <property type="entry name" value="Ribosomal_L6"/>
    <property type="match status" value="2"/>
</dbReference>
<dbReference type="EMBL" id="CP073355">
    <property type="protein sequence ID" value="URA09053.1"/>
    <property type="molecule type" value="Genomic_DNA"/>
</dbReference>
<dbReference type="Gene3D" id="3.90.930.12">
    <property type="entry name" value="Ribosomal protein L6, alpha-beta domain"/>
    <property type="match status" value="2"/>
</dbReference>
<dbReference type="InterPro" id="IPR000702">
    <property type="entry name" value="Ribosomal_uL6-like"/>
</dbReference>
<evidence type="ECO:0000256" key="4">
    <source>
        <dbReference type="HAMAP-Rule" id="MF_01365"/>
    </source>
</evidence>
<dbReference type="FunFam" id="3.90.930.12:FF:000001">
    <property type="entry name" value="50S ribosomal protein L6"/>
    <property type="match status" value="1"/>
</dbReference>
<dbReference type="GO" id="GO:0022625">
    <property type="term" value="C:cytosolic large ribosomal subunit"/>
    <property type="evidence" value="ECO:0007669"/>
    <property type="project" value="UniProtKB-UniRule"/>
</dbReference>
<dbReference type="AlphaFoldDB" id="A0AAX3B9W6"/>
<dbReference type="PROSITE" id="PS00525">
    <property type="entry name" value="RIBOSOMAL_L6_1"/>
    <property type="match status" value="1"/>
</dbReference>
<dbReference type="KEGG" id="taqu:KDW03_05970"/>
<sequence>MSRLAKKPIVLPSGVTVKVEVDTVTVEGKLGKLTQTYLPYYVSIEVVDGKVMVKPKEVFGAAAYTGLYWAIIRNMVKGVSEGFSKQLTIQGLGYKWELRGTKLVCTVGFSHPVEFTPPQGITLALENNNTVLKVSGIDKHLVGQVAANIREIKPPEPYKGKGIRYVNEHVRIKEGKTGK</sequence>
<name>A0AAX3B9W6_9SPIR</name>
<evidence type="ECO:0000256" key="3">
    <source>
        <dbReference type="ARBA" id="ARBA00023274"/>
    </source>
</evidence>
<evidence type="ECO:0000256" key="5">
    <source>
        <dbReference type="RuleBase" id="RU003869"/>
    </source>
</evidence>
<evidence type="ECO:0000256" key="6">
    <source>
        <dbReference type="RuleBase" id="RU003870"/>
    </source>
</evidence>
<comment type="subunit">
    <text evidence="4">Part of the 50S ribosomal subunit.</text>
</comment>
<dbReference type="GO" id="GO:0003735">
    <property type="term" value="F:structural constituent of ribosome"/>
    <property type="evidence" value="ECO:0007669"/>
    <property type="project" value="UniProtKB-UniRule"/>
</dbReference>
<dbReference type="PIRSF" id="PIRSF002162">
    <property type="entry name" value="Ribosomal_L6"/>
    <property type="match status" value="1"/>
</dbReference>
<dbReference type="InterPro" id="IPR002358">
    <property type="entry name" value="Ribosomal_uL6_CS"/>
</dbReference>
<evidence type="ECO:0000313" key="9">
    <source>
        <dbReference type="Proteomes" id="UP001056539"/>
    </source>
</evidence>
<evidence type="ECO:0000256" key="1">
    <source>
        <dbReference type="ARBA" id="ARBA00009356"/>
    </source>
</evidence>
<protein>
    <recommendedName>
        <fullName evidence="4">Large ribosomal subunit protein uL6</fullName>
    </recommendedName>
</protein>
<reference evidence="8" key="2">
    <citation type="submission" date="2022-06" db="EMBL/GenBank/DDBJ databases">
        <title>Thermospira aquatica gen. nov., sp. nov.</title>
        <authorList>
            <person name="Ben Ali Gam Z."/>
            <person name="Labat M."/>
        </authorList>
    </citation>
    <scope>NUCLEOTIDE SEQUENCE</scope>
    <source>
        <strain evidence="8">F1F22</strain>
    </source>
</reference>
<dbReference type="SUPFAM" id="SSF56053">
    <property type="entry name" value="Ribosomal protein L6"/>
    <property type="match status" value="2"/>
</dbReference>
<dbReference type="GO" id="GO:0019843">
    <property type="term" value="F:rRNA binding"/>
    <property type="evidence" value="ECO:0007669"/>
    <property type="project" value="UniProtKB-UniRule"/>
</dbReference>
<dbReference type="NCBIfam" id="TIGR03654">
    <property type="entry name" value="L6_bact"/>
    <property type="match status" value="1"/>
</dbReference>
<comment type="function">
    <text evidence="4 6">This protein binds to the 23S rRNA, and is important in its secondary structure. It is located near the subunit interface in the base of the L7/L12 stalk, and near the tRNA binding site of the peptidyltransferase center.</text>
</comment>
<dbReference type="PRINTS" id="PR00059">
    <property type="entry name" value="RIBOSOMALL6"/>
</dbReference>
<keyword evidence="2 4" id="KW-0689">Ribosomal protein</keyword>
<keyword evidence="4 6" id="KW-0699">rRNA-binding</keyword>
<dbReference type="PANTHER" id="PTHR11655">
    <property type="entry name" value="60S/50S RIBOSOMAL PROTEIN L6/L9"/>
    <property type="match status" value="1"/>
</dbReference>
<evidence type="ECO:0000313" key="8">
    <source>
        <dbReference type="EMBL" id="URA09053.1"/>
    </source>
</evidence>
<proteinExistence type="inferred from homology"/>
<reference evidence="8" key="1">
    <citation type="submission" date="2021-04" db="EMBL/GenBank/DDBJ databases">
        <authorList>
            <person name="Postec A."/>
        </authorList>
    </citation>
    <scope>NUCLEOTIDE SEQUENCE</scope>
    <source>
        <strain evidence="8">F1F22</strain>
    </source>
</reference>
<evidence type="ECO:0000256" key="2">
    <source>
        <dbReference type="ARBA" id="ARBA00022980"/>
    </source>
</evidence>
<evidence type="ECO:0000259" key="7">
    <source>
        <dbReference type="Pfam" id="PF00347"/>
    </source>
</evidence>
<dbReference type="InterPro" id="IPR036789">
    <property type="entry name" value="Ribosomal_uL6-like_a/b-dom_sf"/>
</dbReference>
<dbReference type="InterPro" id="IPR019906">
    <property type="entry name" value="Ribosomal_uL6_bac-type"/>
</dbReference>
<keyword evidence="3 4" id="KW-0687">Ribonucleoprotein</keyword>
<dbReference type="Proteomes" id="UP001056539">
    <property type="component" value="Chromosome"/>
</dbReference>
<keyword evidence="9" id="KW-1185">Reference proteome</keyword>
<dbReference type="RefSeq" id="WP_271434179.1">
    <property type="nucleotide sequence ID" value="NZ_CP073355.1"/>
</dbReference>
<feature type="domain" description="Large ribosomal subunit protein uL6 alpha-beta" evidence="7">
    <location>
        <begin position="91"/>
        <end position="165"/>
    </location>
</feature>
<dbReference type="HAMAP" id="MF_01365_B">
    <property type="entry name" value="Ribosomal_uL6_B"/>
    <property type="match status" value="1"/>
</dbReference>
<feature type="domain" description="Large ribosomal subunit protein uL6 alpha-beta" evidence="7">
    <location>
        <begin position="12"/>
        <end position="82"/>
    </location>
</feature>
<keyword evidence="4 6" id="KW-0694">RNA-binding</keyword>